<comment type="similarity">
    <text evidence="1">Belongs to the GTP cyclohydrolase I type 2/NIF3 family.</text>
</comment>
<evidence type="ECO:0000256" key="2">
    <source>
        <dbReference type="ARBA" id="ARBA00011643"/>
    </source>
</evidence>
<accession>A0A0A7UW00</accession>
<feature type="binding site" evidence="5">
    <location>
        <position position="65"/>
    </location>
    <ligand>
        <name>a divalent metal cation</name>
        <dbReference type="ChEBI" id="CHEBI:60240"/>
        <label>1</label>
    </ligand>
</feature>
<feature type="binding site" evidence="5">
    <location>
        <position position="101"/>
    </location>
    <ligand>
        <name>a divalent metal cation</name>
        <dbReference type="ChEBI" id="CHEBI:60240"/>
        <label>1</label>
    </ligand>
</feature>
<dbReference type="GO" id="GO:0005737">
    <property type="term" value="C:cytoplasm"/>
    <property type="evidence" value="ECO:0007669"/>
    <property type="project" value="TreeGrafter"/>
</dbReference>
<dbReference type="Gene3D" id="3.40.1390.30">
    <property type="entry name" value="NIF3 (NGG1p interacting factor 3)-like"/>
    <property type="match status" value="2"/>
</dbReference>
<dbReference type="PANTHER" id="PTHR13799">
    <property type="entry name" value="NGG1 INTERACTING FACTOR 3"/>
    <property type="match status" value="1"/>
</dbReference>
<dbReference type="FunFam" id="3.40.1390.30:FF:000001">
    <property type="entry name" value="GTP cyclohydrolase 1 type 2"/>
    <property type="match status" value="1"/>
</dbReference>
<organism evidence="6 7">
    <name type="scientific">Borreliella chilensis</name>
    <dbReference type="NCBI Taxonomy" id="1245910"/>
    <lineage>
        <taxon>Bacteria</taxon>
        <taxon>Pseudomonadati</taxon>
        <taxon>Spirochaetota</taxon>
        <taxon>Spirochaetia</taxon>
        <taxon>Spirochaetales</taxon>
        <taxon>Borreliaceae</taxon>
        <taxon>Borreliella</taxon>
    </lineage>
</organism>
<gene>
    <name evidence="6" type="ORF">OY14_02335</name>
</gene>
<evidence type="ECO:0000313" key="6">
    <source>
        <dbReference type="EMBL" id="AJA90280.1"/>
    </source>
</evidence>
<dbReference type="PANTHER" id="PTHR13799:SF14">
    <property type="entry name" value="GTP CYCLOHYDROLASE 1 TYPE 2 HOMOLOG"/>
    <property type="match status" value="1"/>
</dbReference>
<comment type="subunit">
    <text evidence="2">Homohexamer.</text>
</comment>
<dbReference type="NCBIfam" id="TIGR00486">
    <property type="entry name" value="YbgI_SA1388"/>
    <property type="match status" value="1"/>
</dbReference>
<name>A0A0A7UW00_9SPIR</name>
<evidence type="ECO:0000256" key="3">
    <source>
        <dbReference type="ARBA" id="ARBA00022112"/>
    </source>
</evidence>
<reference evidence="6 7" key="1">
    <citation type="journal article" date="2015" name="Genome Announc.">
        <title>Genome Sequence of Borrelia chilensis VA1, a South American Member of the Lyme Borreliosis Group.</title>
        <authorList>
            <person name="Huang W."/>
            <person name="Ojaimi C."/>
            <person name="Fallon J.T."/>
            <person name="Travisany D."/>
            <person name="Maass A."/>
            <person name="Ivanova L."/>
            <person name="Tomova A."/>
            <person name="Gonzalez-Acuna D."/>
            <person name="Godfrey H.P."/>
            <person name="Cabello F.C."/>
        </authorList>
    </citation>
    <scope>NUCLEOTIDE SEQUENCE [LARGE SCALE GENOMIC DNA]</scope>
    <source>
        <strain evidence="6 7">VA1</strain>
    </source>
</reference>
<feature type="binding site" evidence="5">
    <location>
        <position position="220"/>
    </location>
    <ligand>
        <name>a divalent metal cation</name>
        <dbReference type="ChEBI" id="CHEBI:60240"/>
        <label>1</label>
    </ligand>
</feature>
<dbReference type="InterPro" id="IPR036069">
    <property type="entry name" value="DUF34/NIF3_sf"/>
</dbReference>
<proteinExistence type="inferred from homology"/>
<dbReference type="EMBL" id="CP009910">
    <property type="protein sequence ID" value="AJA90280.1"/>
    <property type="molecule type" value="Genomic_DNA"/>
</dbReference>
<dbReference type="SUPFAM" id="SSF102705">
    <property type="entry name" value="NIF3 (NGG1p interacting factor 3)-like"/>
    <property type="match status" value="1"/>
</dbReference>
<dbReference type="InterPro" id="IPR002678">
    <property type="entry name" value="DUF34/NIF3"/>
</dbReference>
<dbReference type="Proteomes" id="UP000030940">
    <property type="component" value="Chromosome"/>
</dbReference>
<feature type="binding site" evidence="5">
    <location>
        <position position="216"/>
    </location>
    <ligand>
        <name>a divalent metal cation</name>
        <dbReference type="ChEBI" id="CHEBI:60240"/>
        <label>1</label>
    </ligand>
</feature>
<dbReference type="AlphaFoldDB" id="A0A0A7UW00"/>
<evidence type="ECO:0000256" key="4">
    <source>
        <dbReference type="ARBA" id="ARBA00022723"/>
    </source>
</evidence>
<feature type="binding site" evidence="5">
    <location>
        <position position="64"/>
    </location>
    <ligand>
        <name>a divalent metal cation</name>
        <dbReference type="ChEBI" id="CHEBI:60240"/>
        <label>2</label>
    </ligand>
</feature>
<dbReference type="HOGENOM" id="CLU_037423_3_0_12"/>
<evidence type="ECO:0000313" key="7">
    <source>
        <dbReference type="Proteomes" id="UP000030940"/>
    </source>
</evidence>
<protein>
    <recommendedName>
        <fullName evidence="3">GTP cyclohydrolase 1 type 2 homolog</fullName>
    </recommendedName>
</protein>
<keyword evidence="7" id="KW-1185">Reference proteome</keyword>
<keyword evidence="4 5" id="KW-0479">Metal-binding</keyword>
<dbReference type="Pfam" id="PF01784">
    <property type="entry name" value="DUF34_NIF3"/>
    <property type="match status" value="1"/>
</dbReference>
<dbReference type="GO" id="GO:0046872">
    <property type="term" value="F:metal ion binding"/>
    <property type="evidence" value="ECO:0007669"/>
    <property type="project" value="UniProtKB-KW"/>
</dbReference>
<dbReference type="KEGG" id="bchi:OY14_02335"/>
<dbReference type="STRING" id="1245910.OY14_02335"/>
<sequence length="248" mass="28085">MNVKDLSFKLDSIFDIKKYEHVDKNLNGLQVGNLDSKVNKIVLAVDASYSTLKEAKGSDFLITHHGIFWSKKERIVSSMYDKVRLLIENNLALYSVHLPMDAHSIYSHSKVFSDFLELKNPIAFANYGGFNLGIIADSIFSFSEILEKIEGENKHVLFSKKFKESVSKVAIVSGSGYSFFEEALYYEIDLFITGDTSHQIYSLAEENGVGLIFAGHYFTETFGLKRLMKDLKSQGDLEIKFICKDTNL</sequence>
<evidence type="ECO:0000256" key="1">
    <source>
        <dbReference type="ARBA" id="ARBA00006964"/>
    </source>
</evidence>
<evidence type="ECO:0000256" key="5">
    <source>
        <dbReference type="PIRSR" id="PIRSR602678-1"/>
    </source>
</evidence>